<dbReference type="SMART" id="SM00449">
    <property type="entry name" value="SPRY"/>
    <property type="match status" value="1"/>
</dbReference>
<evidence type="ECO:0000313" key="13">
    <source>
        <dbReference type="RefSeq" id="XP_054832488.1"/>
    </source>
</evidence>
<gene>
    <name evidence="13" type="primary">LOC129327755</name>
</gene>
<evidence type="ECO:0000313" key="12">
    <source>
        <dbReference type="Proteomes" id="UP001190640"/>
    </source>
</evidence>
<dbReference type="PROSITE" id="PS50089">
    <property type="entry name" value="ZF_RING_2"/>
    <property type="match status" value="1"/>
</dbReference>
<dbReference type="InterPro" id="IPR000315">
    <property type="entry name" value="Znf_B-box"/>
</dbReference>
<dbReference type="Pfam" id="PF00643">
    <property type="entry name" value="zf-B_box"/>
    <property type="match status" value="1"/>
</dbReference>
<dbReference type="SUPFAM" id="SSF49899">
    <property type="entry name" value="Concanavalin A-like lectins/glucanases"/>
    <property type="match status" value="1"/>
</dbReference>
<evidence type="ECO:0000259" key="10">
    <source>
        <dbReference type="PROSITE" id="PS50119"/>
    </source>
</evidence>
<dbReference type="PRINTS" id="PR01407">
    <property type="entry name" value="BUTYPHLNCDUF"/>
</dbReference>
<name>A0AA97KWB1_EUBMA</name>
<dbReference type="SMART" id="SM00184">
    <property type="entry name" value="RING"/>
    <property type="match status" value="1"/>
</dbReference>
<accession>A0AA97KWB1</accession>
<dbReference type="InterPro" id="IPR050143">
    <property type="entry name" value="TRIM/RBCC"/>
</dbReference>
<evidence type="ECO:0000256" key="4">
    <source>
        <dbReference type="ARBA" id="ARBA00022771"/>
    </source>
</evidence>
<dbReference type="InterPro" id="IPR006574">
    <property type="entry name" value="PRY"/>
</dbReference>
<keyword evidence="2" id="KW-0800">Toxin</keyword>
<keyword evidence="8" id="KW-0175">Coiled coil</keyword>
<dbReference type="SMART" id="SM00336">
    <property type="entry name" value="BBOX"/>
    <property type="match status" value="1"/>
</dbReference>
<dbReference type="InterPro" id="IPR017907">
    <property type="entry name" value="Znf_RING_CS"/>
</dbReference>
<evidence type="ECO:0000256" key="3">
    <source>
        <dbReference type="ARBA" id="ARBA00022723"/>
    </source>
</evidence>
<dbReference type="SMART" id="SM00589">
    <property type="entry name" value="PRY"/>
    <property type="match status" value="1"/>
</dbReference>
<dbReference type="CDD" id="cd12888">
    <property type="entry name" value="SPRY_PRY_TRIM7_like"/>
    <property type="match status" value="1"/>
</dbReference>
<keyword evidence="3" id="KW-0479">Metal-binding</keyword>
<organism evidence="12 13">
    <name type="scientific">Eublepharis macularius</name>
    <name type="common">Leopard gecko</name>
    <name type="synonym">Cyrtodactylus macularius</name>
    <dbReference type="NCBI Taxonomy" id="481883"/>
    <lineage>
        <taxon>Eukaryota</taxon>
        <taxon>Metazoa</taxon>
        <taxon>Chordata</taxon>
        <taxon>Craniata</taxon>
        <taxon>Vertebrata</taxon>
        <taxon>Euteleostomi</taxon>
        <taxon>Lepidosauria</taxon>
        <taxon>Squamata</taxon>
        <taxon>Bifurcata</taxon>
        <taxon>Gekkota</taxon>
        <taxon>Eublepharidae</taxon>
        <taxon>Eublepharinae</taxon>
        <taxon>Eublepharis</taxon>
    </lineage>
</organism>
<dbReference type="KEGG" id="emc:129327755"/>
<evidence type="ECO:0000256" key="8">
    <source>
        <dbReference type="SAM" id="Coils"/>
    </source>
</evidence>
<evidence type="ECO:0000256" key="1">
    <source>
        <dbReference type="ARBA" id="ARBA00009651"/>
    </source>
</evidence>
<dbReference type="GeneID" id="129327755"/>
<dbReference type="PROSITE" id="PS00518">
    <property type="entry name" value="ZF_RING_1"/>
    <property type="match status" value="1"/>
</dbReference>
<comment type="function">
    <text evidence="6">Neurotoxin that produces dose-dependent hypolocomotion and hyperalgesia in mice. May directly act on the central nervous system, as it is 6500-fold more potent when administered intracerebroventricularly than intraperitoneal.</text>
</comment>
<keyword evidence="2" id="KW-0528">Neurotoxin</keyword>
<dbReference type="InterPro" id="IPR003877">
    <property type="entry name" value="SPRY_dom"/>
</dbReference>
<dbReference type="Gene3D" id="2.60.120.920">
    <property type="match status" value="1"/>
</dbReference>
<sequence length="476" mass="54631">MAAENPRKRLGDKMPCSTCADCGTVTLYCGHRFCQSCILKCWKDFPAATACPQCQEGLQPKNSKLSRLINEFSLIARKLNDQAKEEAGWKKLCEKHQNPLALFCKDDETPVCEACSRSHNHKEHCMVPLEEAAAEYKDQIYRYLKILKKEREHNLACKLNLEKESHDLLKQTIGDRQNIVTAFKQLCQFLEEQEKFFLSQMEEVEKEIVRKKEKHLATLSRDLSSLESLIWEMEEKIQQPSSKLLQGRISTLQRYEEREKFENLLAFPSELKWRIWNFCDINPFLEGIMKQFRDNLVSGILLQKAEVTLDPDTAHPQLVLSEDRKSVNHGEESQDLPTSLERFVKYFIVLGQEGFTAGRHFWEVNVGSEEGWAVGVARKSVRRKEAITLSPEEGVCAVWMVAGGYVAINPPHNLPLTLSGELKRIQICLNYYEGRVAFFDADTATHLYTFSETSFSGETIFPFFCVFNKGHLSLPS</sequence>
<dbReference type="FunFam" id="2.60.120.920:FF:000004">
    <property type="entry name" value="Butyrophilin subfamily 1 member A1"/>
    <property type="match status" value="1"/>
</dbReference>
<dbReference type="Gene3D" id="3.30.40.10">
    <property type="entry name" value="Zinc/RING finger domain, C3HC4 (zinc finger)"/>
    <property type="match status" value="1"/>
</dbReference>
<dbReference type="Pfam" id="PF00622">
    <property type="entry name" value="SPRY"/>
    <property type="match status" value="1"/>
</dbReference>
<feature type="domain" description="RING-type" evidence="9">
    <location>
        <begin position="16"/>
        <end position="55"/>
    </location>
</feature>
<dbReference type="InterPro" id="IPR001870">
    <property type="entry name" value="B30.2/SPRY"/>
</dbReference>
<dbReference type="InterPro" id="IPR013083">
    <property type="entry name" value="Znf_RING/FYVE/PHD"/>
</dbReference>
<dbReference type="AlphaFoldDB" id="A0AA97KWB1"/>
<evidence type="ECO:0000256" key="2">
    <source>
        <dbReference type="ARBA" id="ARBA00022699"/>
    </source>
</evidence>
<evidence type="ECO:0000256" key="6">
    <source>
        <dbReference type="ARBA" id="ARBA00034460"/>
    </source>
</evidence>
<evidence type="ECO:0000256" key="5">
    <source>
        <dbReference type="ARBA" id="ARBA00022833"/>
    </source>
</evidence>
<dbReference type="InterPro" id="IPR013320">
    <property type="entry name" value="ConA-like_dom_sf"/>
</dbReference>
<reference evidence="13" key="1">
    <citation type="submission" date="2025-08" db="UniProtKB">
        <authorList>
            <consortium name="RefSeq"/>
        </authorList>
    </citation>
    <scope>IDENTIFICATION</scope>
    <source>
        <tissue evidence="13">Blood</tissue>
    </source>
</reference>
<feature type="domain" description="B30.2/SPRY" evidence="11">
    <location>
        <begin position="287"/>
        <end position="476"/>
    </location>
</feature>
<dbReference type="PROSITE" id="PS50119">
    <property type="entry name" value="ZF_BBOX"/>
    <property type="match status" value="1"/>
</dbReference>
<dbReference type="PROSITE" id="PS50188">
    <property type="entry name" value="B302_SPRY"/>
    <property type="match status" value="1"/>
</dbReference>
<comment type="similarity">
    <text evidence="1">Belongs to the ohanin/vespryn family.</text>
</comment>
<protein>
    <submittedName>
        <fullName evidence="13">E3 ubiquitin-protein ligase TRIM7-like</fullName>
    </submittedName>
</protein>
<keyword evidence="5" id="KW-0862">Zinc</keyword>
<feature type="domain" description="B box-type" evidence="10">
    <location>
        <begin position="92"/>
        <end position="129"/>
    </location>
</feature>
<dbReference type="Pfam" id="PF13765">
    <property type="entry name" value="PRY"/>
    <property type="match status" value="1"/>
</dbReference>
<dbReference type="InterPro" id="IPR003879">
    <property type="entry name" value="Butyrophylin_SPRY"/>
</dbReference>
<keyword evidence="12" id="KW-1185">Reference proteome</keyword>
<keyword evidence="4 7" id="KW-0863">Zinc-finger</keyword>
<dbReference type="PANTHER" id="PTHR24103">
    <property type="entry name" value="E3 UBIQUITIN-PROTEIN LIGASE TRIM"/>
    <property type="match status" value="1"/>
</dbReference>
<dbReference type="GO" id="GO:0008270">
    <property type="term" value="F:zinc ion binding"/>
    <property type="evidence" value="ECO:0007669"/>
    <property type="project" value="UniProtKB-KW"/>
</dbReference>
<evidence type="ECO:0000256" key="7">
    <source>
        <dbReference type="PROSITE-ProRule" id="PRU00024"/>
    </source>
</evidence>
<dbReference type="RefSeq" id="XP_054832488.1">
    <property type="nucleotide sequence ID" value="XM_054976513.1"/>
</dbReference>
<dbReference type="SUPFAM" id="SSF57845">
    <property type="entry name" value="B-box zinc-binding domain"/>
    <property type="match status" value="1"/>
</dbReference>
<proteinExistence type="inferred from homology"/>
<feature type="coiled-coil region" evidence="8">
    <location>
        <begin position="187"/>
        <end position="236"/>
    </location>
</feature>
<dbReference type="InterPro" id="IPR043136">
    <property type="entry name" value="B30.2/SPRY_sf"/>
</dbReference>
<dbReference type="SUPFAM" id="SSF57850">
    <property type="entry name" value="RING/U-box"/>
    <property type="match status" value="1"/>
</dbReference>
<evidence type="ECO:0000259" key="11">
    <source>
        <dbReference type="PROSITE" id="PS50188"/>
    </source>
</evidence>
<evidence type="ECO:0000259" key="9">
    <source>
        <dbReference type="PROSITE" id="PS50089"/>
    </source>
</evidence>
<dbReference type="InterPro" id="IPR001841">
    <property type="entry name" value="Znf_RING"/>
</dbReference>
<dbReference type="Proteomes" id="UP001190640">
    <property type="component" value="Chromosome 4"/>
</dbReference>
<dbReference type="Gene3D" id="3.30.160.60">
    <property type="entry name" value="Classic Zinc Finger"/>
    <property type="match status" value="1"/>
</dbReference>